<evidence type="ECO:0000313" key="4">
    <source>
        <dbReference type="EMBL" id="MBB5775975.1"/>
    </source>
</evidence>
<dbReference type="InterPro" id="IPR028259">
    <property type="entry name" value="AP2-like_int_N"/>
</dbReference>
<feature type="domain" description="Core-binding (CB)" evidence="3">
    <location>
        <begin position="70"/>
        <end position="151"/>
    </location>
</feature>
<comment type="caution">
    <text evidence="4">The sequence shown here is derived from an EMBL/GenBank/DDBJ whole genome shotgun (WGS) entry which is preliminary data.</text>
</comment>
<evidence type="ECO:0000259" key="3">
    <source>
        <dbReference type="PROSITE" id="PS51900"/>
    </source>
</evidence>
<dbReference type="InterPro" id="IPR010998">
    <property type="entry name" value="Integrase_recombinase_N"/>
</dbReference>
<dbReference type="InterPro" id="IPR011010">
    <property type="entry name" value="DNA_brk_join_enz"/>
</dbReference>
<organism evidence="4 5">
    <name type="scientific">Nonomuraea jabiensis</name>
    <dbReference type="NCBI Taxonomy" id="882448"/>
    <lineage>
        <taxon>Bacteria</taxon>
        <taxon>Bacillati</taxon>
        <taxon>Actinomycetota</taxon>
        <taxon>Actinomycetes</taxon>
        <taxon>Streptosporangiales</taxon>
        <taxon>Streptosporangiaceae</taxon>
        <taxon>Nonomuraea</taxon>
    </lineage>
</organism>
<dbReference type="Pfam" id="PF14657">
    <property type="entry name" value="Arm-DNA-bind_4"/>
    <property type="match status" value="1"/>
</dbReference>
<dbReference type="PROSITE" id="PS51900">
    <property type="entry name" value="CB"/>
    <property type="match status" value="1"/>
</dbReference>
<dbReference type="AlphaFoldDB" id="A0A7W9L9U1"/>
<gene>
    <name evidence="4" type="ORF">HD596_002731</name>
</gene>
<dbReference type="EMBL" id="JACHMB010000001">
    <property type="protein sequence ID" value="MBB5775975.1"/>
    <property type="molecule type" value="Genomic_DNA"/>
</dbReference>
<sequence>MTARRSKGDGGLHWDENRQRWIASVTVGYSPAGKRIVRKASGKTKTEAKAKLREIIRDYEDGLSAKNDNYTVADAVRDWLEFGLSGREASTINNRRILAEQHVIPALGARKLRELSADDVDRWLAAKARTLSTETLRKIHSVLKRSIARAQARDKVKRNVVMLCEIPKGTTGRPSKSLTLAQAEAVLKAAESANLYAYVRSCSVRVRRNYGRSPGHTWTWKASPTPTLRFLPRSWCGARFVPGETPRPRSPVALWPCLGGAWRR</sequence>
<dbReference type="Proteomes" id="UP000579153">
    <property type="component" value="Unassembled WGS sequence"/>
</dbReference>
<evidence type="ECO:0000256" key="2">
    <source>
        <dbReference type="PROSITE-ProRule" id="PRU01248"/>
    </source>
</evidence>
<evidence type="ECO:0000256" key="1">
    <source>
        <dbReference type="ARBA" id="ARBA00023125"/>
    </source>
</evidence>
<dbReference type="InterPro" id="IPR044068">
    <property type="entry name" value="CB"/>
</dbReference>
<reference evidence="4 5" key="1">
    <citation type="submission" date="2020-08" db="EMBL/GenBank/DDBJ databases">
        <title>Sequencing the genomes of 1000 actinobacteria strains.</title>
        <authorList>
            <person name="Klenk H.-P."/>
        </authorList>
    </citation>
    <scope>NUCLEOTIDE SEQUENCE [LARGE SCALE GENOMIC DNA]</scope>
    <source>
        <strain evidence="4 5">DSM 45507</strain>
    </source>
</reference>
<name>A0A7W9L9U1_9ACTN</name>
<evidence type="ECO:0000313" key="5">
    <source>
        <dbReference type="Proteomes" id="UP000579153"/>
    </source>
</evidence>
<dbReference type="Gene3D" id="1.10.150.130">
    <property type="match status" value="1"/>
</dbReference>
<proteinExistence type="predicted"/>
<accession>A0A7W9L9U1</accession>
<dbReference type="SUPFAM" id="SSF56349">
    <property type="entry name" value="DNA breaking-rejoining enzymes"/>
    <property type="match status" value="1"/>
</dbReference>
<protein>
    <recommendedName>
        <fullName evidence="3">Core-binding (CB) domain-containing protein</fullName>
    </recommendedName>
</protein>
<dbReference type="GO" id="GO:0003677">
    <property type="term" value="F:DNA binding"/>
    <property type="evidence" value="ECO:0007669"/>
    <property type="project" value="UniProtKB-UniRule"/>
</dbReference>
<keyword evidence="5" id="KW-1185">Reference proteome</keyword>
<keyword evidence="1 2" id="KW-0238">DNA-binding</keyword>